<dbReference type="Pfam" id="PF04914">
    <property type="entry name" value="DltD"/>
    <property type="match status" value="1"/>
</dbReference>
<dbReference type="PIRSF" id="PIRSF021438">
    <property type="entry name" value="DltD"/>
    <property type="match status" value="1"/>
</dbReference>
<dbReference type="UniPathway" id="UPA00556"/>
<evidence type="ECO:0000313" key="3">
    <source>
        <dbReference type="Proteomes" id="UP000279909"/>
    </source>
</evidence>
<sequence length="388" mass="45566">MKKRYLFGPIILALVLFAGVVFVPVSWLVNIIPADRLEESAISLEPNMFQGTYLQSEMLKNSKYVPIYGSSEMSRWDPFHPSNYFETNEAAFTPYLIGKGGMTSIIHDLNFATHADQLENKQMVIIVSPQWFVKHGTDEQHFAPNYSSLQAYQLPFNKDVDEQVKRKLMERLMTYNAIKNDPILYKLYDAYLNDKKAMFNTLSVPAKAYISMLEKKDLYFTLLKDKPTNRHQSDQVKDKTWEELRALADAYGEKRTQHSEFYIDDKVYNHKKHYIKSMEGKNKDHSYAESLEYDDFQLMLDILKEAGAKPLFVIIPVNGAYYDYTGFPQKGRQDYYNRIKQQISESGFTYADYSDHEYDPYFMRDTIHIGWKGWVYLDEDMQKFLEEN</sequence>
<dbReference type="GO" id="GO:0070395">
    <property type="term" value="P:lipoteichoic acid biosynthetic process"/>
    <property type="evidence" value="ECO:0007669"/>
    <property type="project" value="UniProtKB-UniRule"/>
</dbReference>
<keyword evidence="3" id="KW-1185">Reference proteome</keyword>
<comment type="similarity">
    <text evidence="1">Belongs to the DltD family.</text>
</comment>
<reference evidence="2 3" key="1">
    <citation type="journal article" date="2014" name="Int. J. Syst. Evol. Microbiol.">
        <title>Lysinibacillus halotolerans sp. nov., isolated from saline-alkaline soil.</title>
        <authorList>
            <person name="Kong D."/>
            <person name="Wang Y."/>
            <person name="Zhao B."/>
            <person name="Li Y."/>
            <person name="Song J."/>
            <person name="Zhai Y."/>
            <person name="Zhang C."/>
            <person name="Wang H."/>
            <person name="Chen X."/>
            <person name="Zhao B."/>
            <person name="Ruan Z."/>
        </authorList>
    </citation>
    <scope>NUCLEOTIDE SEQUENCE [LARGE SCALE GENOMIC DNA]</scope>
    <source>
        <strain evidence="2 3">MCCC 1A12703</strain>
    </source>
</reference>
<dbReference type="AlphaFoldDB" id="A0A3M8H8Y5"/>
<name>A0A3M8H8Y5_9BACI</name>
<dbReference type="InterPro" id="IPR006998">
    <property type="entry name" value="DltD"/>
</dbReference>
<dbReference type="Proteomes" id="UP000279909">
    <property type="component" value="Unassembled WGS sequence"/>
</dbReference>
<dbReference type="GO" id="GO:0005886">
    <property type="term" value="C:plasma membrane"/>
    <property type="evidence" value="ECO:0007669"/>
    <property type="project" value="UniProtKB-UniRule"/>
</dbReference>
<evidence type="ECO:0000313" key="2">
    <source>
        <dbReference type="EMBL" id="RNC98903.1"/>
    </source>
</evidence>
<proteinExistence type="inferred from homology"/>
<dbReference type="EMBL" id="RHLQ01000020">
    <property type="protein sequence ID" value="RNC98903.1"/>
    <property type="molecule type" value="Genomic_DNA"/>
</dbReference>
<comment type="caution">
    <text evidence="2">The sequence shown here is derived from an EMBL/GenBank/DDBJ whole genome shotgun (WGS) entry which is preliminary data.</text>
</comment>
<accession>A0A3M8H8Y5</accession>
<keyword evidence="1" id="KW-1003">Cell membrane</keyword>
<dbReference type="InterPro" id="IPR023896">
    <property type="entry name" value="LTA_DltD"/>
</dbReference>
<evidence type="ECO:0000256" key="1">
    <source>
        <dbReference type="PIRNR" id="PIRNR021438"/>
    </source>
</evidence>
<gene>
    <name evidence="2" type="primary">dltD</name>
    <name evidence="2" type="ORF">EC501_09685</name>
</gene>
<protein>
    <recommendedName>
        <fullName evidence="1">Protein DltD</fullName>
    </recommendedName>
</protein>
<dbReference type="NCBIfam" id="TIGR04092">
    <property type="entry name" value="LTA_DltD"/>
    <property type="match status" value="1"/>
</dbReference>
<organism evidence="2 3">
    <name type="scientific">Lysinibacillus halotolerans</name>
    <dbReference type="NCBI Taxonomy" id="1368476"/>
    <lineage>
        <taxon>Bacteria</taxon>
        <taxon>Bacillati</taxon>
        <taxon>Bacillota</taxon>
        <taxon>Bacilli</taxon>
        <taxon>Bacillales</taxon>
        <taxon>Bacillaceae</taxon>
        <taxon>Lysinibacillus</taxon>
    </lineage>
</organism>
<dbReference type="PANTHER" id="PTHR40039:SF1">
    <property type="entry name" value="PROTEIN DLTD"/>
    <property type="match status" value="1"/>
</dbReference>
<dbReference type="PANTHER" id="PTHR40039">
    <property type="entry name" value="PROTEIN DLTD"/>
    <property type="match status" value="1"/>
</dbReference>
<dbReference type="RefSeq" id="WP_122972086.1">
    <property type="nucleotide sequence ID" value="NZ_RHLQ01000020.1"/>
</dbReference>
<dbReference type="OrthoDB" id="1700484at2"/>
<keyword evidence="1" id="KW-0472">Membrane</keyword>
<dbReference type="SUPFAM" id="SSF52266">
    <property type="entry name" value="SGNH hydrolase"/>
    <property type="match status" value="1"/>
</dbReference>
<comment type="pathway">
    <text evidence="1">Cell wall biogenesis; lipoteichoic acid biosynthesis.</text>
</comment>